<proteinExistence type="predicted"/>
<feature type="region of interest" description="Disordered" evidence="1">
    <location>
        <begin position="1"/>
        <end position="63"/>
    </location>
</feature>
<reference evidence="2" key="1">
    <citation type="submission" date="2020-05" db="EMBL/GenBank/DDBJ databases">
        <title>Phylogenomic resolution of chytrid fungi.</title>
        <authorList>
            <person name="Stajich J.E."/>
            <person name="Amses K."/>
            <person name="Simmons R."/>
            <person name="Seto K."/>
            <person name="Myers J."/>
            <person name="Bonds A."/>
            <person name="Quandt C.A."/>
            <person name="Barry K."/>
            <person name="Liu P."/>
            <person name="Grigoriev I."/>
            <person name="Longcore J.E."/>
            <person name="James T.Y."/>
        </authorList>
    </citation>
    <scope>NUCLEOTIDE SEQUENCE</scope>
    <source>
        <strain evidence="2">JEL0318</strain>
    </source>
</reference>
<feature type="compositionally biased region" description="Polar residues" evidence="1">
    <location>
        <begin position="13"/>
        <end position="30"/>
    </location>
</feature>
<sequence>MPRVASSDHQGRPTPSSVVMPSAQVTSSHGLPTPSPATPALTPRPQAAGKQSNALNDTSDNRPRVFDYVKPWGIMKLKDFIGKGEELPRVGLAYHPQRKTYFPVHEDDVSIGLSRDETDSVVVLVD</sequence>
<keyword evidence="3" id="KW-1185">Reference proteome</keyword>
<name>A0AAD5SJ97_9FUNG</name>
<dbReference type="Proteomes" id="UP001212841">
    <property type="component" value="Unassembled WGS sequence"/>
</dbReference>
<dbReference type="AlphaFoldDB" id="A0AAD5SJ97"/>
<evidence type="ECO:0000313" key="3">
    <source>
        <dbReference type="Proteomes" id="UP001212841"/>
    </source>
</evidence>
<organism evidence="2 3">
    <name type="scientific">Rhizophlyctis rosea</name>
    <dbReference type="NCBI Taxonomy" id="64517"/>
    <lineage>
        <taxon>Eukaryota</taxon>
        <taxon>Fungi</taxon>
        <taxon>Fungi incertae sedis</taxon>
        <taxon>Chytridiomycota</taxon>
        <taxon>Chytridiomycota incertae sedis</taxon>
        <taxon>Chytridiomycetes</taxon>
        <taxon>Rhizophlyctidales</taxon>
        <taxon>Rhizophlyctidaceae</taxon>
        <taxon>Rhizophlyctis</taxon>
    </lineage>
</organism>
<evidence type="ECO:0000313" key="2">
    <source>
        <dbReference type="EMBL" id="KAJ3055867.1"/>
    </source>
</evidence>
<accession>A0AAD5SJ97</accession>
<comment type="caution">
    <text evidence="2">The sequence shown here is derived from an EMBL/GenBank/DDBJ whole genome shotgun (WGS) entry which is preliminary data.</text>
</comment>
<protein>
    <submittedName>
        <fullName evidence="2">Uncharacterized protein</fullName>
    </submittedName>
</protein>
<dbReference type="EMBL" id="JADGJD010000056">
    <property type="protein sequence ID" value="KAJ3055867.1"/>
    <property type="molecule type" value="Genomic_DNA"/>
</dbReference>
<feature type="compositionally biased region" description="Polar residues" evidence="1">
    <location>
        <begin position="49"/>
        <end position="58"/>
    </location>
</feature>
<evidence type="ECO:0000256" key="1">
    <source>
        <dbReference type="SAM" id="MobiDB-lite"/>
    </source>
</evidence>
<gene>
    <name evidence="2" type="ORF">HK097_008970</name>
</gene>